<evidence type="ECO:0000313" key="1">
    <source>
        <dbReference type="EMBL" id="WRQ13086.1"/>
    </source>
</evidence>
<name>A0AAX4J579_9CAUD</name>
<sequence length="152" mass="16702">MSNLKAKLTFVTGMGSDAALIAIDSNCQDMVTSDIYDCGVYDWIAYNLDIEIPECSVLSFSVDVFPSCWGNEIEEIDYTLNGKVEVSKPKCSCVIMGGKVFDVEVIGPNPHIKGGFYVRFEDGGTDTFREKDILELANVSVGFRTDSNKDSL</sequence>
<dbReference type="EMBL" id="OR813779">
    <property type="protein sequence ID" value="WRQ13086.1"/>
    <property type="molecule type" value="Genomic_DNA"/>
</dbReference>
<dbReference type="Proteomes" id="UP001432163">
    <property type="component" value="Segment"/>
</dbReference>
<evidence type="ECO:0000313" key="2">
    <source>
        <dbReference type="Proteomes" id="UP001432163"/>
    </source>
</evidence>
<proteinExistence type="predicted"/>
<protein>
    <submittedName>
        <fullName evidence="1">Uncharacterized protein</fullName>
    </submittedName>
</protein>
<accession>A0AAX4J579</accession>
<organism evidence="1 2">
    <name type="scientific">Vibrio phage vB_VpM-pA2SJ1</name>
    <dbReference type="NCBI Taxonomy" id="3095964"/>
    <lineage>
        <taxon>Viruses</taxon>
        <taxon>Duplodnaviria</taxon>
        <taxon>Heunggongvirae</taxon>
        <taxon>Uroviricota</taxon>
        <taxon>Caudoviricetes</taxon>
    </lineage>
</organism>
<reference evidence="1" key="1">
    <citation type="submission" date="2023-11" db="EMBL/GenBank/DDBJ databases">
        <title>Complete genome sequence of Vibrio virus vB_VpM-pA2SJ1.</title>
        <authorList>
            <person name="Lim S.J."/>
            <person name="Park S.Y."/>
            <person name="Kim J.H."/>
        </authorList>
    </citation>
    <scope>NUCLEOTIDE SEQUENCE</scope>
</reference>